<evidence type="ECO:0000313" key="2">
    <source>
        <dbReference type="Proteomes" id="UP001145114"/>
    </source>
</evidence>
<organism evidence="1 2">
    <name type="scientific">Spiromyces aspiralis</name>
    <dbReference type="NCBI Taxonomy" id="68401"/>
    <lineage>
        <taxon>Eukaryota</taxon>
        <taxon>Fungi</taxon>
        <taxon>Fungi incertae sedis</taxon>
        <taxon>Zoopagomycota</taxon>
        <taxon>Kickxellomycotina</taxon>
        <taxon>Kickxellomycetes</taxon>
        <taxon>Kickxellales</taxon>
        <taxon>Kickxellaceae</taxon>
        <taxon>Spiromyces</taxon>
    </lineage>
</organism>
<gene>
    <name evidence="1" type="ORF">EV182_000743</name>
</gene>
<name>A0ACC1HK38_9FUNG</name>
<proteinExistence type="predicted"/>
<reference evidence="1" key="1">
    <citation type="submission" date="2022-06" db="EMBL/GenBank/DDBJ databases">
        <title>Phylogenomic reconstructions and comparative analyses of Kickxellomycotina fungi.</title>
        <authorList>
            <person name="Reynolds N.K."/>
            <person name="Stajich J.E."/>
            <person name="Barry K."/>
            <person name="Grigoriev I.V."/>
            <person name="Crous P."/>
            <person name="Smith M.E."/>
        </authorList>
    </citation>
    <scope>NUCLEOTIDE SEQUENCE</scope>
    <source>
        <strain evidence="1">RSA 2271</strain>
    </source>
</reference>
<keyword evidence="2" id="KW-1185">Reference proteome</keyword>
<evidence type="ECO:0000313" key="1">
    <source>
        <dbReference type="EMBL" id="KAJ1675701.1"/>
    </source>
</evidence>
<sequence>MAKKQVPRRARPSSASNNKASPKKPAVANEEDVLQPEEAGGVSLNMQLTEMHAEILNTIKANLKAQTDKLREKYNVALADFNRQQQQYEDIRIELEGIRKTASHPEYNSLHQPELVPGSSMVEEDYHDSSIVPLASTSPECAKRLAANSGSSAGVYGINSGPLEARKVRLLLNFRRARRMVTRKENAMLNVESRLSSIEHSLEMIDQQEEEAEEEAGTS</sequence>
<comment type="caution">
    <text evidence="1">The sequence shown here is derived from an EMBL/GenBank/DDBJ whole genome shotgun (WGS) entry which is preliminary data.</text>
</comment>
<protein>
    <submittedName>
        <fullName evidence="1">Uncharacterized protein</fullName>
    </submittedName>
</protein>
<dbReference type="Proteomes" id="UP001145114">
    <property type="component" value="Unassembled WGS sequence"/>
</dbReference>
<accession>A0ACC1HK38</accession>
<dbReference type="EMBL" id="JAMZIH010005199">
    <property type="protein sequence ID" value="KAJ1675701.1"/>
    <property type="molecule type" value="Genomic_DNA"/>
</dbReference>